<evidence type="ECO:0000259" key="6">
    <source>
        <dbReference type="PROSITE" id="PS51669"/>
    </source>
</evidence>
<dbReference type="SUPFAM" id="SSF50692">
    <property type="entry name" value="ADC-like"/>
    <property type="match status" value="1"/>
</dbReference>
<reference evidence="7 8" key="1">
    <citation type="journal article" date="2012" name="J. Bacteriol.">
        <title>Complete Genome Sequence of the Hyperthermophilic Archaeon Thermococcus sp. Strain CL1, Isolated from a Paralvinella sp. Polychaete Worm Collected from a Hydrothermal Vent.</title>
        <authorList>
            <person name="Jung J.H."/>
            <person name="Holden J.F."/>
            <person name="Seo D.H."/>
            <person name="Park K.H."/>
            <person name="Shin H."/>
            <person name="Ryu S."/>
            <person name="Lee J.H."/>
            <person name="Park C.S."/>
        </authorList>
    </citation>
    <scope>NUCLEOTIDE SEQUENCE [LARGE SCALE GENOMIC DNA]</scope>
    <source>
        <strain evidence="8">DSM 27260 / KACC 17922 / CL1</strain>
    </source>
</reference>
<gene>
    <name evidence="7" type="ORF">CL1_1148</name>
</gene>
<dbReference type="GO" id="GO:0003954">
    <property type="term" value="F:NADH dehydrogenase activity"/>
    <property type="evidence" value="ECO:0007669"/>
    <property type="project" value="TreeGrafter"/>
</dbReference>
<dbReference type="CDD" id="cd00508">
    <property type="entry name" value="MopB_CT_Fdh-Nap-like"/>
    <property type="match status" value="1"/>
</dbReference>
<evidence type="ECO:0000313" key="7">
    <source>
        <dbReference type="EMBL" id="AFL95351.1"/>
    </source>
</evidence>
<dbReference type="GO" id="GO:0008863">
    <property type="term" value="F:formate dehydrogenase (NAD+) activity"/>
    <property type="evidence" value="ECO:0007669"/>
    <property type="project" value="InterPro"/>
</dbReference>
<evidence type="ECO:0000256" key="2">
    <source>
        <dbReference type="ARBA" id="ARBA00022723"/>
    </source>
</evidence>
<dbReference type="Gene3D" id="2.20.25.90">
    <property type="entry name" value="ADC-like domains"/>
    <property type="match status" value="1"/>
</dbReference>
<dbReference type="AlphaFoldDB" id="I3ZUG7"/>
<dbReference type="KEGG" id="thm:CL1_1148"/>
<dbReference type="Gene3D" id="2.40.40.20">
    <property type="match status" value="1"/>
</dbReference>
<name>I3ZUG7_THECF</name>
<keyword evidence="2" id="KW-0479">Metal-binding</keyword>
<keyword evidence="1" id="KW-0004">4Fe-4S</keyword>
<dbReference type="FunFam" id="3.40.228.10:FF:000002">
    <property type="entry name" value="Formate dehydrogenase subunit alpha"/>
    <property type="match status" value="1"/>
</dbReference>
<evidence type="ECO:0000256" key="1">
    <source>
        <dbReference type="ARBA" id="ARBA00022485"/>
    </source>
</evidence>
<dbReference type="PIRSF" id="PIRSF000144">
    <property type="entry name" value="CbbBc"/>
    <property type="match status" value="1"/>
</dbReference>
<dbReference type="InterPro" id="IPR006963">
    <property type="entry name" value="Mopterin_OxRdtase_4Fe-4S_dom"/>
</dbReference>
<dbReference type="SUPFAM" id="SSF53706">
    <property type="entry name" value="Formate dehydrogenase/DMSO reductase, domains 1-3"/>
    <property type="match status" value="1"/>
</dbReference>
<dbReference type="InterPro" id="IPR041924">
    <property type="entry name" value="Formate_Dh-H_N"/>
</dbReference>
<dbReference type="CDD" id="cd02753">
    <property type="entry name" value="MopB_Formate-Dh-H"/>
    <property type="match status" value="1"/>
</dbReference>
<keyword evidence="8" id="KW-1185">Reference proteome</keyword>
<dbReference type="Pfam" id="PF00384">
    <property type="entry name" value="Molybdopterin"/>
    <property type="match status" value="1"/>
</dbReference>
<keyword evidence="7" id="KW-0456">Lyase</keyword>
<organism evidence="7 8">
    <name type="scientific">Thermococcus cleftensis (strain DSM 27260 / KACC 17922 / CL1)</name>
    <dbReference type="NCBI Taxonomy" id="163003"/>
    <lineage>
        <taxon>Archaea</taxon>
        <taxon>Methanobacteriati</taxon>
        <taxon>Methanobacteriota</taxon>
        <taxon>Thermococci</taxon>
        <taxon>Thermococcales</taxon>
        <taxon>Thermococcaceae</taxon>
        <taxon>Thermococcus</taxon>
    </lineage>
</organism>
<dbReference type="Proteomes" id="UP000006064">
    <property type="component" value="Chromosome"/>
</dbReference>
<dbReference type="InterPro" id="IPR006656">
    <property type="entry name" value="Mopterin_OxRdtase"/>
</dbReference>
<evidence type="ECO:0000256" key="3">
    <source>
        <dbReference type="ARBA" id="ARBA00023002"/>
    </source>
</evidence>
<dbReference type="InterPro" id="IPR006657">
    <property type="entry name" value="MoPterin_dinucl-bd_dom"/>
</dbReference>
<dbReference type="GO" id="GO:0022904">
    <property type="term" value="P:respiratory electron transport chain"/>
    <property type="evidence" value="ECO:0007669"/>
    <property type="project" value="TreeGrafter"/>
</dbReference>
<dbReference type="GO" id="GO:0015942">
    <property type="term" value="P:formate metabolic process"/>
    <property type="evidence" value="ECO:0007669"/>
    <property type="project" value="InterPro"/>
</dbReference>
<dbReference type="GO" id="GO:0046872">
    <property type="term" value="F:metal ion binding"/>
    <property type="evidence" value="ECO:0007669"/>
    <property type="project" value="UniProtKB-KW"/>
</dbReference>
<dbReference type="InterPro" id="IPR006655">
    <property type="entry name" value="Mopterin_OxRdtase_prok_CS"/>
</dbReference>
<dbReference type="GO" id="GO:0016829">
    <property type="term" value="F:lyase activity"/>
    <property type="evidence" value="ECO:0007669"/>
    <property type="project" value="UniProtKB-KW"/>
</dbReference>
<evidence type="ECO:0000313" key="8">
    <source>
        <dbReference type="Proteomes" id="UP000006064"/>
    </source>
</evidence>
<dbReference type="SMART" id="SM00926">
    <property type="entry name" value="Molybdop_Fe4S4"/>
    <property type="match status" value="1"/>
</dbReference>
<dbReference type="EMBL" id="CP003651">
    <property type="protein sequence ID" value="AFL95351.1"/>
    <property type="molecule type" value="Genomic_DNA"/>
</dbReference>
<sequence>MHVDICVHGGGSLKVPVVCPYCGVGCRLYIERTPSGYRLEYADDIPGIPNENGRLCPKGNAVLDLLSKDRLRKPLKAKEEGKFVEVSWGEAIKEVAERLREIAKDDPRQLMFFGSAKTFNEPNYLIQKLARMLGTNNIDHCARLCHSSTVAGLKAVFGAGAMTNTYRDIEMADVIMIWGHNYAETHPVGFRYVIKAKERGAKVIVVDPRFTRTAWFSDLFLQLYPGTDIALANGIMHVIIKHGLYDREFVEKRTVGFSELKRTVEKYTPERVEEITGVPAELIEEAAVTFARAENAVITWAMGLTQSVHGYDNVRAVATLIAITGHIGRPGNGASPMRGQNNVQGACDLGVLPNVFPGYQAVTDPEKRRFFEEFWGAELSGEVGLTTIEATHEAEKGRVKAYYIMGENPAISEANSKRAIRALRKLEFLVVQDIFPTETARLADIVLPATSMLENEGSLTNTERRVQWSFKALNPPGEARPDWWIVSEIGKAIGFTGSGARGFNYRSPEEILREINACTPQYRGITPERLKENLAGIHWPCPSEDHPGTPLLYTERFLTPDGKAHLASVEHSGPAEIPDKDYPLILTTMRYVGHFHTLTMTGRSELLRKRWREPFLEVHPDDAERFKLKDGEWAVVETRRGRYPVRAKVTKAVKRGVVAIPWHWGANVLTNDAIDPVSKIPDTKACACRVRPVSEAEARKLLDELREMGVVA</sequence>
<dbReference type="PANTHER" id="PTHR43105">
    <property type="entry name" value="RESPIRATORY NITRATE REDUCTASE"/>
    <property type="match status" value="1"/>
</dbReference>
<keyword evidence="5" id="KW-0411">Iron-sulfur</keyword>
<dbReference type="HOGENOM" id="CLU_000422_4_0_2"/>
<keyword evidence="3" id="KW-0560">Oxidoreductase</keyword>
<dbReference type="Pfam" id="PF04879">
    <property type="entry name" value="Molybdop_Fe4S4"/>
    <property type="match status" value="1"/>
</dbReference>
<accession>I3ZUG7</accession>
<dbReference type="Gene3D" id="3.40.228.10">
    <property type="entry name" value="Dimethylsulfoxide Reductase, domain 2"/>
    <property type="match status" value="1"/>
</dbReference>
<dbReference type="PROSITE" id="PS00490">
    <property type="entry name" value="MOLYBDOPTERIN_PROK_2"/>
    <property type="match status" value="1"/>
</dbReference>
<protein>
    <submittedName>
        <fullName evidence="7">Formate hydrogen lyase subunit alpha</fullName>
    </submittedName>
</protein>
<proteinExistence type="predicted"/>
<keyword evidence="4" id="KW-0408">Iron</keyword>
<dbReference type="STRING" id="163003.CL1_1148"/>
<evidence type="ECO:0000256" key="5">
    <source>
        <dbReference type="ARBA" id="ARBA00023014"/>
    </source>
</evidence>
<dbReference type="InterPro" id="IPR006478">
    <property type="entry name" value="Formate_DH_asu"/>
</dbReference>
<evidence type="ECO:0000256" key="4">
    <source>
        <dbReference type="ARBA" id="ARBA00023004"/>
    </source>
</evidence>
<dbReference type="GO" id="GO:0016020">
    <property type="term" value="C:membrane"/>
    <property type="evidence" value="ECO:0007669"/>
    <property type="project" value="TreeGrafter"/>
</dbReference>
<dbReference type="Gene3D" id="3.40.50.740">
    <property type="match status" value="1"/>
</dbReference>
<dbReference type="InterPro" id="IPR009010">
    <property type="entry name" value="Asp_de-COase-like_dom_sf"/>
</dbReference>
<dbReference type="InterPro" id="IPR050123">
    <property type="entry name" value="Prok_molybdopt-oxidoreductase"/>
</dbReference>
<dbReference type="NCBIfam" id="TIGR01591">
    <property type="entry name" value="Fdh-alpha"/>
    <property type="match status" value="1"/>
</dbReference>
<dbReference type="PANTHER" id="PTHR43105:SF14">
    <property type="entry name" value="FORMATE DEHYDROGENASE H"/>
    <property type="match status" value="1"/>
</dbReference>
<dbReference type="GO" id="GO:0043546">
    <property type="term" value="F:molybdopterin cofactor binding"/>
    <property type="evidence" value="ECO:0007669"/>
    <property type="project" value="InterPro"/>
</dbReference>
<dbReference type="Pfam" id="PF01568">
    <property type="entry name" value="Molydop_binding"/>
    <property type="match status" value="1"/>
</dbReference>
<dbReference type="GO" id="GO:0051539">
    <property type="term" value="F:4 iron, 4 sulfur cluster binding"/>
    <property type="evidence" value="ECO:0007669"/>
    <property type="project" value="UniProtKB-KW"/>
</dbReference>
<feature type="domain" description="4Fe-4S Mo/W bis-MGD-type" evidence="6">
    <location>
        <begin position="12"/>
        <end position="70"/>
    </location>
</feature>
<dbReference type="PROSITE" id="PS51669">
    <property type="entry name" value="4FE4S_MOW_BIS_MGD"/>
    <property type="match status" value="1"/>
</dbReference>